<dbReference type="AlphaFoldDB" id="A0A162YIW6"/>
<keyword evidence="4" id="KW-0234">DNA repair</keyword>
<evidence type="ECO:0000256" key="2">
    <source>
        <dbReference type="ARBA" id="ARBA00010991"/>
    </source>
</evidence>
<dbReference type="STRING" id="763407.A0A162YIW6"/>
<name>A0A162YIW6_PHYB8</name>
<evidence type="ECO:0000256" key="5">
    <source>
        <dbReference type="ARBA" id="ARBA00023242"/>
    </source>
</evidence>
<keyword evidence="6" id="KW-0472">Membrane</keyword>
<dbReference type="Pfam" id="PF02144">
    <property type="entry name" value="Rad1"/>
    <property type="match status" value="1"/>
</dbReference>
<comment type="subcellular location">
    <subcellularLocation>
        <location evidence="1">Nucleus</location>
    </subcellularLocation>
</comment>
<dbReference type="RefSeq" id="XP_018299045.1">
    <property type="nucleotide sequence ID" value="XM_018430022.1"/>
</dbReference>
<dbReference type="PANTHER" id="PTHR10870:SF0">
    <property type="entry name" value="CELL CYCLE CHECKPOINT PROTEIN RAD1"/>
    <property type="match status" value="1"/>
</dbReference>
<protein>
    <recommendedName>
        <fullName evidence="9">Proliferating cell nuclear antigen PCNA N-terminal domain-containing protein</fullName>
    </recommendedName>
</protein>
<proteinExistence type="inferred from homology"/>
<dbReference type="GeneID" id="28990928"/>
<evidence type="ECO:0000256" key="4">
    <source>
        <dbReference type="ARBA" id="ARBA00023204"/>
    </source>
</evidence>
<feature type="transmembrane region" description="Helical" evidence="6">
    <location>
        <begin position="45"/>
        <end position="70"/>
    </location>
</feature>
<comment type="similarity">
    <text evidence="2">Belongs to the rad1 family.</text>
</comment>
<dbReference type="SUPFAM" id="SSF55979">
    <property type="entry name" value="DNA clamp"/>
    <property type="match status" value="1"/>
</dbReference>
<keyword evidence="5" id="KW-0539">Nucleus</keyword>
<dbReference type="VEuPathDB" id="FungiDB:PHYBLDRAFT_138552"/>
<dbReference type="InterPro" id="IPR003021">
    <property type="entry name" value="Rad1_Rec1_Rad17"/>
</dbReference>
<keyword evidence="8" id="KW-1185">Reference proteome</keyword>
<sequence length="172" mass="19160">MRKQDATCHVVEEGLMFSAGDNSRVVAVAYVKKNMFENYRRSNTVFVPFAIDLAALVNCLSIVSLATGVLSDTCSLFYDGNGGPFEIMREDINAHVVTKCKVNTYDIDGNNATIEMRDDFMESFQVIMKASALVNVFYEIDSTCERVTMSFSPVDNSFRLTGKGTKGSWEVR</sequence>
<accession>A0A162YIW6</accession>
<evidence type="ECO:0000256" key="1">
    <source>
        <dbReference type="ARBA" id="ARBA00004123"/>
    </source>
</evidence>
<keyword evidence="3" id="KW-0227">DNA damage</keyword>
<keyword evidence="6" id="KW-0812">Transmembrane</keyword>
<dbReference type="GO" id="GO:0030896">
    <property type="term" value="C:checkpoint clamp complex"/>
    <property type="evidence" value="ECO:0007669"/>
    <property type="project" value="TreeGrafter"/>
</dbReference>
<dbReference type="InterPro" id="IPR046938">
    <property type="entry name" value="DNA_clamp_sf"/>
</dbReference>
<dbReference type="GO" id="GO:0006281">
    <property type="term" value="P:DNA repair"/>
    <property type="evidence" value="ECO:0007669"/>
    <property type="project" value="UniProtKB-KW"/>
</dbReference>
<reference evidence="8" key="1">
    <citation type="submission" date="2015-06" db="EMBL/GenBank/DDBJ databases">
        <title>Expansion of signal transduction pathways in fungi by whole-genome duplication.</title>
        <authorList>
            <consortium name="DOE Joint Genome Institute"/>
            <person name="Corrochano L.M."/>
            <person name="Kuo A."/>
            <person name="Marcet-Houben M."/>
            <person name="Polaino S."/>
            <person name="Salamov A."/>
            <person name="Villalobos J.M."/>
            <person name="Alvarez M.I."/>
            <person name="Avalos J."/>
            <person name="Benito E.P."/>
            <person name="Benoit I."/>
            <person name="Burger G."/>
            <person name="Camino L.P."/>
            <person name="Canovas D."/>
            <person name="Cerda-Olmedo E."/>
            <person name="Cheng J.-F."/>
            <person name="Dominguez A."/>
            <person name="Elias M."/>
            <person name="Eslava A.P."/>
            <person name="Glaser F."/>
            <person name="Grimwood J."/>
            <person name="Gutierrez G."/>
            <person name="Heitman J."/>
            <person name="Henrissat B."/>
            <person name="Iturriaga E.A."/>
            <person name="Lang B.F."/>
            <person name="Lavin J.L."/>
            <person name="Lee S."/>
            <person name="Li W."/>
            <person name="Lindquist E."/>
            <person name="Lopez-Garcia S."/>
            <person name="Luque E.M."/>
            <person name="Marcos A.T."/>
            <person name="Martin J."/>
            <person name="McCluskey K."/>
            <person name="Medina H.R."/>
            <person name="Miralles-Duran A."/>
            <person name="Miyazaki A."/>
            <person name="Munoz-Torres E."/>
            <person name="Oguiza J.A."/>
            <person name="Ohm R."/>
            <person name="Olmedo M."/>
            <person name="Orejas M."/>
            <person name="Ortiz-Castellanos L."/>
            <person name="Pisabarro A.G."/>
            <person name="Rodriguez-Romero J."/>
            <person name="Ruiz-Herrera J."/>
            <person name="Ruiz-Vazquez R."/>
            <person name="Sanz C."/>
            <person name="Schackwitz W."/>
            <person name="Schmutz J."/>
            <person name="Shahriari M."/>
            <person name="Shelest E."/>
            <person name="Silva-Franco F."/>
            <person name="Soanes D."/>
            <person name="Syed K."/>
            <person name="Tagua V.G."/>
            <person name="Talbot N.J."/>
            <person name="Thon M."/>
            <person name="De vries R.P."/>
            <person name="Wiebenga A."/>
            <person name="Yadav J.S."/>
            <person name="Braun E.L."/>
            <person name="Baker S."/>
            <person name="Garre V."/>
            <person name="Horwitz B."/>
            <person name="Torres-Martinez S."/>
            <person name="Idnurm A."/>
            <person name="Herrera-Estrella A."/>
            <person name="Gabaldon T."/>
            <person name="Grigoriev I.V."/>
        </authorList>
    </citation>
    <scope>NUCLEOTIDE SEQUENCE [LARGE SCALE GENOMIC DNA]</scope>
    <source>
        <strain evidence="8">NRRL 1555(-)</strain>
    </source>
</reference>
<dbReference type="Proteomes" id="UP000077315">
    <property type="component" value="Unassembled WGS sequence"/>
</dbReference>
<organism evidence="7 8">
    <name type="scientific">Phycomyces blakesleeanus (strain ATCC 8743b / DSM 1359 / FGSC 10004 / NBRC 33097 / NRRL 1555)</name>
    <dbReference type="NCBI Taxonomy" id="763407"/>
    <lineage>
        <taxon>Eukaryota</taxon>
        <taxon>Fungi</taxon>
        <taxon>Fungi incertae sedis</taxon>
        <taxon>Mucoromycota</taxon>
        <taxon>Mucoromycotina</taxon>
        <taxon>Mucoromycetes</taxon>
        <taxon>Mucorales</taxon>
        <taxon>Phycomycetaceae</taxon>
        <taxon>Phycomyces</taxon>
    </lineage>
</organism>
<evidence type="ECO:0000313" key="8">
    <source>
        <dbReference type="Proteomes" id="UP000077315"/>
    </source>
</evidence>
<dbReference type="EMBL" id="KV440971">
    <property type="protein sequence ID" value="OAD81005.1"/>
    <property type="molecule type" value="Genomic_DNA"/>
</dbReference>
<keyword evidence="6" id="KW-1133">Transmembrane helix</keyword>
<dbReference type="GO" id="GO:0000077">
    <property type="term" value="P:DNA damage checkpoint signaling"/>
    <property type="evidence" value="ECO:0007669"/>
    <property type="project" value="InterPro"/>
</dbReference>
<evidence type="ECO:0000313" key="7">
    <source>
        <dbReference type="EMBL" id="OAD81005.1"/>
    </source>
</evidence>
<gene>
    <name evidence="7" type="ORF">PHYBLDRAFT_138552</name>
</gene>
<dbReference type="InParanoid" id="A0A162YIW6"/>
<dbReference type="PANTHER" id="PTHR10870">
    <property type="entry name" value="CELL CYCLE CHECKPOINT PROTEIN RAD1"/>
    <property type="match status" value="1"/>
</dbReference>
<evidence type="ECO:0000256" key="6">
    <source>
        <dbReference type="SAM" id="Phobius"/>
    </source>
</evidence>
<evidence type="ECO:0000256" key="3">
    <source>
        <dbReference type="ARBA" id="ARBA00022763"/>
    </source>
</evidence>
<evidence type="ECO:0008006" key="9">
    <source>
        <dbReference type="Google" id="ProtNLM"/>
    </source>
</evidence>
<dbReference type="OrthoDB" id="337581at2759"/>
<dbReference type="Gene3D" id="3.70.10.10">
    <property type="match status" value="1"/>
</dbReference>